<sequence length="166" mass="19542">MIISAMNSASSENSSKICSVWNTTCYKIEACKIRYNKQITAIIELKKTKDASDMLQVAQGLISDISLLVTTGSLPYELKVSWMHYIINWLGPFVENDSSDCYDLSNRFISRNYLSNIFRLNKIHDSLLIMNDKMMNDFFWELFWMYKKEQYNLTLSQLLRIQRKYV</sequence>
<protein>
    <submittedName>
        <fullName evidence="1">Uncharacterized protein</fullName>
    </submittedName>
</protein>
<comment type="caution">
    <text evidence="1">The sequence shown here is derived from an EMBL/GenBank/DDBJ whole genome shotgun (WGS) entry which is preliminary data.</text>
</comment>
<proteinExistence type="predicted"/>
<reference evidence="1" key="1">
    <citation type="journal article" date="2012" name="Science">
        <title>Fermentation, hydrogen, and sulfur metabolism in multiple uncultivated bacterial phyla.</title>
        <authorList>
            <person name="Wrighton K.C."/>
            <person name="Thomas B.C."/>
            <person name="Sharon I."/>
            <person name="Miller C.S."/>
            <person name="Castelle C.J."/>
            <person name="VerBerkmoes N.C."/>
            <person name="Wilkins M.J."/>
            <person name="Hettich R.L."/>
            <person name="Lipton M.S."/>
            <person name="Williams K.H."/>
            <person name="Long P.E."/>
            <person name="Banfield J.F."/>
        </authorList>
    </citation>
    <scope>NUCLEOTIDE SEQUENCE [LARGE SCALE GENOMIC DNA]</scope>
</reference>
<accession>K2G1X6</accession>
<gene>
    <name evidence="1" type="ORF">ACD_2C00209G0002</name>
</gene>
<organism evidence="1">
    <name type="scientific">uncultured bacterium</name>
    <name type="common">gcode 4</name>
    <dbReference type="NCBI Taxonomy" id="1234023"/>
    <lineage>
        <taxon>Bacteria</taxon>
        <taxon>environmental samples</taxon>
    </lineage>
</organism>
<dbReference type="EMBL" id="AMFJ01000209">
    <property type="protein sequence ID" value="EKE29188.1"/>
    <property type="molecule type" value="Genomic_DNA"/>
</dbReference>
<name>K2G1X6_9BACT</name>
<evidence type="ECO:0000313" key="1">
    <source>
        <dbReference type="EMBL" id="EKE29188.1"/>
    </source>
</evidence>
<dbReference type="AlphaFoldDB" id="K2G1X6"/>